<dbReference type="Gene3D" id="3.80.10.10">
    <property type="entry name" value="Ribonuclease Inhibitor"/>
    <property type="match status" value="1"/>
</dbReference>
<proteinExistence type="predicted"/>
<dbReference type="SUPFAM" id="SSF52047">
    <property type="entry name" value="RNI-like"/>
    <property type="match status" value="1"/>
</dbReference>
<protein>
    <submittedName>
        <fullName evidence="2">F-box domain-containing protein</fullName>
    </submittedName>
</protein>
<reference evidence="2" key="1">
    <citation type="submission" date="2017-02" db="UniProtKB">
        <authorList>
            <consortium name="WormBaseParasite"/>
        </authorList>
    </citation>
    <scope>IDENTIFICATION</scope>
</reference>
<dbReference type="InterPro" id="IPR032675">
    <property type="entry name" value="LRR_dom_sf"/>
</dbReference>
<dbReference type="WBParaSite" id="SPAL_0000552800.1">
    <property type="protein sequence ID" value="SPAL_0000552800.1"/>
    <property type="gene ID" value="SPAL_0000552800"/>
</dbReference>
<dbReference type="Proteomes" id="UP000046392">
    <property type="component" value="Unplaced"/>
</dbReference>
<keyword evidence="1" id="KW-1185">Reference proteome</keyword>
<accession>A0A0N5BHU3</accession>
<organism evidence="1 2">
    <name type="scientific">Strongyloides papillosus</name>
    <name type="common">Intestinal threadworm</name>
    <dbReference type="NCBI Taxonomy" id="174720"/>
    <lineage>
        <taxon>Eukaryota</taxon>
        <taxon>Metazoa</taxon>
        <taxon>Ecdysozoa</taxon>
        <taxon>Nematoda</taxon>
        <taxon>Chromadorea</taxon>
        <taxon>Rhabditida</taxon>
        <taxon>Tylenchina</taxon>
        <taxon>Panagrolaimomorpha</taxon>
        <taxon>Strongyloidoidea</taxon>
        <taxon>Strongyloididae</taxon>
        <taxon>Strongyloides</taxon>
    </lineage>
</organism>
<evidence type="ECO:0000313" key="2">
    <source>
        <dbReference type="WBParaSite" id="SPAL_0000552800.1"/>
    </source>
</evidence>
<evidence type="ECO:0000313" key="1">
    <source>
        <dbReference type="Proteomes" id="UP000046392"/>
    </source>
</evidence>
<sequence>MRSNNFGMLDRNANVHYKGDTFVNYILDSIRKRSHRSVSEDQPAEAIGKNKKVLRLVIGNLTTPYDRRNIEKVSKTLYSLCNEEGSYIPLTTFENNKTNIHCGQHGGFHFMVSRNEISLFIFRNLTPGEVDYRLLRRILWKYGRHMDTLCIMFTCPGYYGVLKDLSCFKKVRTIEIDIPSLQRNGIGIFKYCRDLRPTNLRIRQLSHYQIERNDKEVFTIPSSVQNIHFASGPECLKWLLDKMRPLPKKCFENFTIIEYSFSRLQSVDDKFCFLNIIQYFKQINYYIDDIISNVVDKSVTEILYKYKIASSINLYFSEDKFNGITSMSPRGLAEFTYNRGSVLSDFSKRFLSQPGIYLNIHMLKISDKNYCRKHYPFSSFEVKSLTMDVEKMKKLEKLDIDLHLFGTFTDFKYFCNGTGGDLKYLRVGRCSTIMSYYFSEISSSFKKLEYLFLNDVGPYTNVSFREILEYFPYLKGLKVVFNEFYNPRHVVYNLEKKVNGKKIGVFEWPKIDYLYIVFNCSITEYYDDILKIERNTPRKMGQFLIKRGNHRGKIYCHIVFQRCANLFDRFEQLFDSSY</sequence>
<dbReference type="AlphaFoldDB" id="A0A0N5BHU3"/>
<name>A0A0N5BHU3_STREA</name>